<proteinExistence type="predicted"/>
<dbReference type="Pfam" id="PF04286">
    <property type="entry name" value="DUF445"/>
    <property type="match status" value="1"/>
</dbReference>
<accession>A0A3S2USJ9</accession>
<sequence length="392" mass="42127">MAALFLLARHFASAYPWLLAVRAFAEAAMVGGLADWFAVTALFRHPLGLPIPHTAIIPANKDRLADGIAAFLRSNFLTVQVVTRRLAGLDVAGALGRFLADPAQQGGAPRLRQGAASLLSDVLHSLPGEQIGAMAKAMLHRQLHKVDLAPLMGQVLEAAVADGRHQPMIEAALRWAGLTLEANEALLREMVHARAHALIRWTGLDESLANAVLDGLYRLLAECIVDPQHPLRVKLDGLLVQWAQDLRHDPETQAKVARMKEGVLAHPAVAAWIDGLWLRARASLLEATQAPEALTTGRMGAGLASLGAALQQDVRLRQQVNRFSRRTLAGLAVRHGAGIVALVSDTVRRWDAGTVALRIEAAVGRDLQFIRINGTVVGGLVGLALYGLDHLL</sequence>
<dbReference type="GO" id="GO:0005886">
    <property type="term" value="C:plasma membrane"/>
    <property type="evidence" value="ECO:0007669"/>
    <property type="project" value="TreeGrafter"/>
</dbReference>
<reference evidence="1 2" key="1">
    <citation type="submission" date="2019-01" db="EMBL/GenBank/DDBJ databases">
        <authorList>
            <person name="Chen W.-M."/>
        </authorList>
    </citation>
    <scope>NUCLEOTIDE SEQUENCE [LARGE SCALE GENOMIC DNA]</scope>
    <source>
        <strain evidence="1 2">FSY-9</strain>
    </source>
</reference>
<comment type="caution">
    <text evidence="1">The sequence shown here is derived from an EMBL/GenBank/DDBJ whole genome shotgun (WGS) entry which is preliminary data.</text>
</comment>
<dbReference type="EMBL" id="SACO01000006">
    <property type="protein sequence ID" value="RVU05145.1"/>
    <property type="molecule type" value="Genomic_DNA"/>
</dbReference>
<dbReference type="RefSeq" id="WP_127709208.1">
    <property type="nucleotide sequence ID" value="NZ_SACO01000006.1"/>
</dbReference>
<dbReference type="OrthoDB" id="9769590at2"/>
<name>A0A3S2USJ9_9SPHN</name>
<organism evidence="1 2">
    <name type="scientific">Novosphingobium umbonatum</name>
    <dbReference type="NCBI Taxonomy" id="1908524"/>
    <lineage>
        <taxon>Bacteria</taxon>
        <taxon>Pseudomonadati</taxon>
        <taxon>Pseudomonadota</taxon>
        <taxon>Alphaproteobacteria</taxon>
        <taxon>Sphingomonadales</taxon>
        <taxon>Sphingomonadaceae</taxon>
        <taxon>Novosphingobium</taxon>
    </lineage>
</organism>
<evidence type="ECO:0000313" key="1">
    <source>
        <dbReference type="EMBL" id="RVU05145.1"/>
    </source>
</evidence>
<evidence type="ECO:0000313" key="2">
    <source>
        <dbReference type="Proteomes" id="UP000282837"/>
    </source>
</evidence>
<dbReference type="PANTHER" id="PTHR38442">
    <property type="entry name" value="INNER MEMBRANE PROTEIN-RELATED"/>
    <property type="match status" value="1"/>
</dbReference>
<keyword evidence="2" id="KW-1185">Reference proteome</keyword>
<dbReference type="Proteomes" id="UP000282837">
    <property type="component" value="Unassembled WGS sequence"/>
</dbReference>
<dbReference type="InterPro" id="IPR007383">
    <property type="entry name" value="DUF445"/>
</dbReference>
<gene>
    <name evidence="1" type="ORF">EOE18_09985</name>
</gene>
<dbReference type="PANTHER" id="PTHR38442:SF1">
    <property type="entry name" value="INNER MEMBRANE PROTEIN"/>
    <property type="match status" value="1"/>
</dbReference>
<protein>
    <submittedName>
        <fullName evidence="1">DUF445 domain-containing protein</fullName>
    </submittedName>
</protein>
<dbReference type="AlphaFoldDB" id="A0A3S2USJ9"/>